<protein>
    <submittedName>
        <fullName evidence="2">Uncharacterized protein</fullName>
    </submittedName>
</protein>
<dbReference type="eggNOG" id="ENOG502Z9UG">
    <property type="taxonomic scope" value="Bacteria"/>
</dbReference>
<dbReference type="Proteomes" id="UP000008206">
    <property type="component" value="Chromosome"/>
</dbReference>
<dbReference type="AlphaFoldDB" id="E0UBI3"/>
<dbReference type="STRING" id="497965.Cyan7822_0789"/>
<gene>
    <name evidence="2" type="ordered locus">Cyan7822_0789</name>
</gene>
<dbReference type="OrthoDB" id="581049at2"/>
<reference evidence="3" key="1">
    <citation type="journal article" date="2011" name="MBio">
        <title>Novel metabolic attributes of the genus Cyanothece, comprising a group of unicellular nitrogen-fixing Cyanobacteria.</title>
        <authorList>
            <person name="Bandyopadhyay A."/>
            <person name="Elvitigala T."/>
            <person name="Welsh E."/>
            <person name="Stockel J."/>
            <person name="Liberton M."/>
            <person name="Min H."/>
            <person name="Sherman L.A."/>
            <person name="Pakrasi H.B."/>
        </authorList>
    </citation>
    <scope>NUCLEOTIDE SEQUENCE [LARGE SCALE GENOMIC DNA]</scope>
    <source>
        <strain evidence="3">PCC 7822</strain>
    </source>
</reference>
<keyword evidence="1" id="KW-0175">Coiled coil</keyword>
<evidence type="ECO:0000256" key="1">
    <source>
        <dbReference type="SAM" id="Coils"/>
    </source>
</evidence>
<dbReference type="RefSeq" id="WP_013320925.1">
    <property type="nucleotide sequence ID" value="NC_014501.1"/>
</dbReference>
<evidence type="ECO:0000313" key="2">
    <source>
        <dbReference type="EMBL" id="ADN12815.1"/>
    </source>
</evidence>
<name>E0UBI3_GLOV7</name>
<feature type="coiled-coil region" evidence="1">
    <location>
        <begin position="21"/>
        <end position="65"/>
    </location>
</feature>
<sequence length="478" mass="54526">MISDHLVIELRAVLQVQNQILRQFDQAVSETEEKLSDVSQQAQQIAELEKLMAEIESSIDWLEEEDLNDFEAYEILQLYERRQASVSQELVKIGFKDWNSFVRQCQNYCLQEGLEPLAPYEAMLTEKDLQKLKDESYNAQFKWDKWDYIFVGASGVLAALTDFLVVRIPASINSGQYAGQLGSPLTAWLKQYNMNNANDWFAQWAKELEKTCKTPYDNQSLLGGMSPNSHRFQSLGHDPVLGFVFGVLDIMKGTITGFSYDKLTGNHLFVNAVVRPDYEPVGLIEAFLKHLGHLVSDVATPQGLPVPFMSLFQGLNINSFWKEDRTIAETARRMYLDGYDFRHFLVSGITPGVIEMILRAYMMLRHYSEGKETNLSINSHPKYRSMLLAAHTIAALGNAGKIALMQNNPLAINPAQWLALLRYLIPSVKYWLFDQHRFRLEHQNKINEEGWNNLLNNSDALLEVVCKSESSLIQLGTI</sequence>
<dbReference type="EMBL" id="CP002198">
    <property type="protein sequence ID" value="ADN12815.1"/>
    <property type="molecule type" value="Genomic_DNA"/>
</dbReference>
<dbReference type="HOGENOM" id="CLU_570764_0_0_3"/>
<dbReference type="KEGG" id="cyj:Cyan7822_0789"/>
<proteinExistence type="predicted"/>
<organism evidence="2 3">
    <name type="scientific">Gloeothece verrucosa (strain PCC 7822)</name>
    <name type="common">Cyanothece sp. (strain PCC 7822)</name>
    <dbReference type="NCBI Taxonomy" id="497965"/>
    <lineage>
        <taxon>Bacteria</taxon>
        <taxon>Bacillati</taxon>
        <taxon>Cyanobacteriota</taxon>
        <taxon>Cyanophyceae</taxon>
        <taxon>Oscillatoriophycideae</taxon>
        <taxon>Chroococcales</taxon>
        <taxon>Aphanothecaceae</taxon>
        <taxon>Gloeothece</taxon>
        <taxon>Gloeothece verrucosa</taxon>
    </lineage>
</organism>
<evidence type="ECO:0000313" key="3">
    <source>
        <dbReference type="Proteomes" id="UP000008206"/>
    </source>
</evidence>
<keyword evidence="3" id="KW-1185">Reference proteome</keyword>
<accession>E0UBI3</accession>